<dbReference type="STRING" id="1150469.RSPPHO_02047"/>
<accession>H6SL08</accession>
<dbReference type="KEGG" id="rpm:RSPPHO_02047"/>
<dbReference type="InterPro" id="IPR044000">
    <property type="entry name" value="Phage_tube_2"/>
</dbReference>
<name>H6SL08_PARPM</name>
<dbReference type="EMBL" id="HE663493">
    <property type="protein sequence ID" value="CCG08673.1"/>
    <property type="molecule type" value="Genomic_DNA"/>
</dbReference>
<evidence type="ECO:0000313" key="1">
    <source>
        <dbReference type="EMBL" id="CCG08673.1"/>
    </source>
</evidence>
<reference evidence="1 2" key="1">
    <citation type="submission" date="2012-02" db="EMBL/GenBank/DDBJ databases">
        <title>Shotgun genome sequence of Phaeospirillum photometricum DSM 122.</title>
        <authorList>
            <person name="Duquesne K."/>
            <person name="Sturgis J."/>
        </authorList>
    </citation>
    <scope>NUCLEOTIDE SEQUENCE [LARGE SCALE GENOMIC DNA]</scope>
    <source>
        <strain evidence="2">DSM122</strain>
    </source>
</reference>
<dbReference type="PATRIC" id="fig|1150469.3.peg.2303"/>
<dbReference type="eggNOG" id="ENOG50303ET">
    <property type="taxonomic scope" value="Bacteria"/>
</dbReference>
<organism evidence="1 2">
    <name type="scientific">Pararhodospirillum photometricum DSM 122</name>
    <dbReference type="NCBI Taxonomy" id="1150469"/>
    <lineage>
        <taxon>Bacteria</taxon>
        <taxon>Pseudomonadati</taxon>
        <taxon>Pseudomonadota</taxon>
        <taxon>Alphaproteobacteria</taxon>
        <taxon>Rhodospirillales</taxon>
        <taxon>Rhodospirillaceae</taxon>
        <taxon>Pararhodospirillum</taxon>
    </lineage>
</organism>
<sequence>MRAFSFEGEKPMATTGYFAAQDTNNLTIGLARETTWGTPPTGTYEGMRVQSFGLGENTNRTRPNEIRPDMQASAAVTQDVQSSGGLQFAISYGNQDLVWPTLFTGDWTNDLAISDTDIAADATAKTFSGAAGTFSAVALGQWVKVSGFSAAGANGYFRVTAKASDGASITVDPAPATDAGGEAVTVSGSLLVNSTVVNTLSIQERYSTTHGFIYSGCIASGGQINAARGQFFSGTIDLIAKSEEKAASAVGTMGAAPTNRVFNTVGNMRAIALGSLTGAKVDSLTTTIAREGAAANFALGDPGAIGVTLGTFTVSGQIKLYFSDYSAYDLYKSEAAIRTSYQVTDKAGNSYIVELPEIVLGKVTRERGGPNQPVMATFEWMADPHPTLGWTMGINRFPAA</sequence>
<evidence type="ECO:0000313" key="2">
    <source>
        <dbReference type="Proteomes" id="UP000033220"/>
    </source>
</evidence>
<gene>
    <name evidence="1" type="ORF">RSPPHO_02047</name>
</gene>
<dbReference type="Pfam" id="PF18906">
    <property type="entry name" value="Phage_tube_2"/>
    <property type="match status" value="1"/>
</dbReference>
<keyword evidence="2" id="KW-1185">Reference proteome</keyword>
<dbReference type="AlphaFoldDB" id="H6SL08"/>
<protein>
    <submittedName>
        <fullName evidence="1">Uncharacterized protein</fullName>
    </submittedName>
</protein>
<dbReference type="Proteomes" id="UP000033220">
    <property type="component" value="Chromosome DSM 122"/>
</dbReference>
<proteinExistence type="predicted"/>
<dbReference type="HOGENOM" id="CLU_057993_0_0_5"/>